<protein>
    <recommendedName>
        <fullName evidence="13">Endonuclease III-like protein 1</fullName>
        <ecNumber evidence="13">3.2.2.-</ecNumber>
        <ecNumber evidence="13">4.2.99.18</ecNumber>
    </recommendedName>
    <alternativeName>
        <fullName evidence="13">Bifunctional DNA N-glycosylase/DNA-(apurinic or apyrimidinic site) lyase</fullName>
        <shortName evidence="13">DNA glycosylase/AP lyase</shortName>
    </alternativeName>
</protein>
<dbReference type="GO" id="GO:0046872">
    <property type="term" value="F:metal ion binding"/>
    <property type="evidence" value="ECO:0007669"/>
    <property type="project" value="UniProtKB-KW"/>
</dbReference>
<dbReference type="GO" id="GO:0006285">
    <property type="term" value="P:base-excision repair, AP site formation"/>
    <property type="evidence" value="ECO:0007669"/>
    <property type="project" value="UniProtKB-UniRule"/>
</dbReference>
<evidence type="ECO:0000256" key="13">
    <source>
        <dbReference type="HAMAP-Rule" id="MF_03183"/>
    </source>
</evidence>
<feature type="compositionally biased region" description="Basic and acidic residues" evidence="14">
    <location>
        <begin position="468"/>
        <end position="478"/>
    </location>
</feature>
<gene>
    <name evidence="13 16" type="primary">NTHL1</name>
</gene>
<dbReference type="Gene3D" id="1.10.1670.10">
    <property type="entry name" value="Helix-hairpin-Helix base-excision DNA repair enzymes (C-terminal)"/>
    <property type="match status" value="1"/>
</dbReference>
<evidence type="ECO:0000256" key="12">
    <source>
        <dbReference type="ARBA" id="ARBA00044632"/>
    </source>
</evidence>
<dbReference type="InterPro" id="IPR000445">
    <property type="entry name" value="HhH_motif"/>
</dbReference>
<sequence>MFCSLRFVCMVKYLAMRMSSPYFKSKSTVRSCCSRDDPEAKTSRKGGGIRGLKAEMSKGMERSGVRVKEETEEHRVSLTEESPPKQAALGETAEIKEGLRDGPVPLKSPQTPRRGHIKVEYEEDGPRMKKEPWEPPDWRTQLSFIREMRSGRDAPVDQMGANKCFDPQAPPEVMRYQVLVSLMLSSQTKDQVTAAAMQRLRTHGLTVATILKTDDDTLGKLIYPVGFWRTKVKYIKQATVMIRQEFGGDIPNTVEGLVHLPGVGPKMAHLAMAIAWNQVSGIGVDTHVHRICNRLGWTRTKTKNPEETRQALEDWLPRDLWQEINLLLVGFGQQVCLPVGPLCSTCLNQHTCPSAHLTSPNKRPKPGSPLSPGEPATPVKNPKIKQESVTTQIKEEPTNVPLSPACSQRRKAKSKNEGPLEAKAPKEELTAVPLASDTKEQENEAKPGPESDRPRRGKGTTRAPPTARIKEEQKDRPSSSRPRRRTRTIKH</sequence>
<dbReference type="FunFam" id="1.10.1670.10:FF:000003">
    <property type="entry name" value="Endonuclease III homolog"/>
    <property type="match status" value="1"/>
</dbReference>
<keyword evidence="9 13" id="KW-0234">DNA repair</keyword>
<keyword evidence="8" id="KW-0411">Iron-sulfur</keyword>
<dbReference type="EC" id="4.2.99.18" evidence="13"/>
<keyword evidence="13" id="KW-0539">Nucleus</keyword>
<keyword evidence="17" id="KW-1185">Reference proteome</keyword>
<keyword evidence="4 13" id="KW-0227">DNA damage</keyword>
<keyword evidence="5 13" id="KW-0378">Hydrolase</keyword>
<comment type="catalytic activity">
    <reaction evidence="12 13">
        <text>2'-deoxyribonucleotide-(2'-deoxyribose 5'-phosphate)-2'-deoxyribonucleotide-DNA = a 3'-end 2'-deoxyribonucleotide-(2,3-dehydro-2,3-deoxyribose 5'-phosphate)-DNA + a 5'-end 5'-phospho-2'-deoxyribonucleoside-DNA + H(+)</text>
        <dbReference type="Rhea" id="RHEA:66592"/>
        <dbReference type="Rhea" id="RHEA-COMP:13180"/>
        <dbReference type="Rhea" id="RHEA-COMP:16897"/>
        <dbReference type="Rhea" id="RHEA-COMP:17067"/>
        <dbReference type="ChEBI" id="CHEBI:15378"/>
        <dbReference type="ChEBI" id="CHEBI:136412"/>
        <dbReference type="ChEBI" id="CHEBI:157695"/>
        <dbReference type="ChEBI" id="CHEBI:167181"/>
        <dbReference type="EC" id="4.2.99.18"/>
    </reaction>
</comment>
<dbReference type="OrthoDB" id="2099276at2759"/>
<dbReference type="RefSeq" id="XP_017579402.2">
    <property type="nucleotide sequence ID" value="XM_017723913.2"/>
</dbReference>
<dbReference type="Proteomes" id="UP001501920">
    <property type="component" value="Chromosome 12"/>
</dbReference>
<reference evidence="16" key="3">
    <citation type="submission" date="2025-09" db="UniProtKB">
        <authorList>
            <consortium name="Ensembl"/>
        </authorList>
    </citation>
    <scope>IDENTIFICATION</scope>
</reference>
<dbReference type="Ensembl" id="ENSPNAT00000029578.2">
    <property type="protein sequence ID" value="ENSPNAP00000019617.2"/>
    <property type="gene ID" value="ENSPNAG00000026245.2"/>
</dbReference>
<dbReference type="GO" id="GO:0005739">
    <property type="term" value="C:mitochondrion"/>
    <property type="evidence" value="ECO:0007669"/>
    <property type="project" value="UniProtKB-SubCell"/>
</dbReference>
<dbReference type="FunFam" id="1.10.340.30:FF:000005">
    <property type="entry name" value="Endonuclease III-like protein 1"/>
    <property type="match status" value="1"/>
</dbReference>
<name>A0A3B4D5I2_PYGNA</name>
<evidence type="ECO:0000313" key="17">
    <source>
        <dbReference type="Proteomes" id="UP001501920"/>
    </source>
</evidence>
<dbReference type="STRING" id="42514.ENSPNAP00000019617"/>
<comment type="function">
    <text evidence="13">Bifunctional DNA N-glycosylase with associated apurinic/apyrimidinic (AP) lyase function that catalyzes the first step in base excision repair (BER), the primary repair pathway for the repair of oxidative DNA damage. The DNA N-glycosylase activity releases the damaged DNA base from DNA by cleaving the N-glycosidic bond, leaving an AP site. The AP lyase activity cleaves the phosphodiester bond 3' to the AP site by a beta-elimination. Primarily recognizes and repairs oxidative base damage of pyrimidines.</text>
</comment>
<dbReference type="InterPro" id="IPR004036">
    <property type="entry name" value="Endonuclease-III-like_CS2"/>
</dbReference>
<keyword evidence="7" id="KW-0408">Iron</keyword>
<evidence type="ECO:0000256" key="1">
    <source>
        <dbReference type="ARBA" id="ARBA00008343"/>
    </source>
</evidence>
<evidence type="ECO:0000256" key="5">
    <source>
        <dbReference type="ARBA" id="ARBA00022801"/>
    </source>
</evidence>
<dbReference type="GO" id="GO:0006289">
    <property type="term" value="P:nucleotide-excision repair"/>
    <property type="evidence" value="ECO:0007669"/>
    <property type="project" value="TreeGrafter"/>
</dbReference>
<keyword evidence="10 13" id="KW-0456">Lyase</keyword>
<evidence type="ECO:0000256" key="3">
    <source>
        <dbReference type="ARBA" id="ARBA00022723"/>
    </source>
</evidence>
<feature type="region of interest" description="Disordered" evidence="14">
    <location>
        <begin position="29"/>
        <end position="89"/>
    </location>
</feature>
<comment type="caution">
    <text evidence="13">Lacks conserved residue(s) required for the propagation of feature annotation.</text>
</comment>
<keyword evidence="2" id="KW-0004">4Fe-4S</keyword>
<evidence type="ECO:0000259" key="15">
    <source>
        <dbReference type="SMART" id="SM00478"/>
    </source>
</evidence>
<evidence type="ECO:0000256" key="14">
    <source>
        <dbReference type="SAM" id="MobiDB-lite"/>
    </source>
</evidence>
<dbReference type="HAMAP" id="MF_03183">
    <property type="entry name" value="Endonuclease_III_Nth"/>
    <property type="match status" value="1"/>
</dbReference>
<dbReference type="InterPro" id="IPR003265">
    <property type="entry name" value="HhH-GPD_domain"/>
</dbReference>
<accession>A0A3B4D5I2</accession>
<evidence type="ECO:0000256" key="9">
    <source>
        <dbReference type="ARBA" id="ARBA00023204"/>
    </source>
</evidence>
<dbReference type="SMART" id="SM00478">
    <property type="entry name" value="ENDO3c"/>
    <property type="match status" value="1"/>
</dbReference>
<dbReference type="GO" id="GO:0000703">
    <property type="term" value="F:oxidized pyrimidine nucleobase lesion DNA N-glycosylase activity"/>
    <property type="evidence" value="ECO:0007669"/>
    <property type="project" value="UniProtKB-UniRule"/>
</dbReference>
<feature type="domain" description="HhH-GPD" evidence="15">
    <location>
        <begin position="184"/>
        <end position="334"/>
    </location>
</feature>
<dbReference type="OMA" id="MAIAWNQ"/>
<evidence type="ECO:0000256" key="4">
    <source>
        <dbReference type="ARBA" id="ARBA00022763"/>
    </source>
</evidence>
<keyword evidence="13" id="KW-0496">Mitochondrion</keyword>
<feature type="region of interest" description="Disordered" evidence="14">
    <location>
        <begin position="355"/>
        <end position="491"/>
    </location>
</feature>
<evidence type="ECO:0000256" key="11">
    <source>
        <dbReference type="ARBA" id="ARBA00023295"/>
    </source>
</evidence>
<comment type="similarity">
    <text evidence="1 13">Belongs to the Nth/MutY family.</text>
</comment>
<dbReference type="Gene3D" id="1.10.340.30">
    <property type="entry name" value="Hypothetical protein, domain 2"/>
    <property type="match status" value="1"/>
</dbReference>
<dbReference type="SUPFAM" id="SSF48150">
    <property type="entry name" value="DNA-glycosylase"/>
    <property type="match status" value="1"/>
</dbReference>
<comment type="subcellular location">
    <subcellularLocation>
        <location evidence="13">Nucleus</location>
    </subcellularLocation>
    <subcellularLocation>
        <location evidence="13">Mitochondrion</location>
    </subcellularLocation>
</comment>
<dbReference type="PROSITE" id="PS01155">
    <property type="entry name" value="ENDONUCLEASE_III_2"/>
    <property type="match status" value="1"/>
</dbReference>
<dbReference type="GO" id="GO:0005634">
    <property type="term" value="C:nucleus"/>
    <property type="evidence" value="ECO:0007669"/>
    <property type="project" value="UniProtKB-SubCell"/>
</dbReference>
<dbReference type="GO" id="GO:0051539">
    <property type="term" value="F:4 iron, 4 sulfur cluster binding"/>
    <property type="evidence" value="ECO:0007669"/>
    <property type="project" value="UniProtKB-KW"/>
</dbReference>
<proteinExistence type="inferred from homology"/>
<dbReference type="GO" id="GO:0003677">
    <property type="term" value="F:DNA binding"/>
    <property type="evidence" value="ECO:0007669"/>
    <property type="project" value="UniProtKB-UniRule"/>
</dbReference>
<keyword evidence="3" id="KW-0479">Metal-binding</keyword>
<evidence type="ECO:0000256" key="7">
    <source>
        <dbReference type="ARBA" id="ARBA00023004"/>
    </source>
</evidence>
<dbReference type="GeneID" id="108443328"/>
<evidence type="ECO:0000256" key="6">
    <source>
        <dbReference type="ARBA" id="ARBA00022946"/>
    </source>
</evidence>
<evidence type="ECO:0000256" key="8">
    <source>
        <dbReference type="ARBA" id="ARBA00023014"/>
    </source>
</evidence>
<evidence type="ECO:0000256" key="2">
    <source>
        <dbReference type="ARBA" id="ARBA00022485"/>
    </source>
</evidence>
<dbReference type="Pfam" id="PF00730">
    <property type="entry name" value="HhH-GPD"/>
    <property type="match status" value="1"/>
</dbReference>
<feature type="compositionally biased region" description="Basic and acidic residues" evidence="14">
    <location>
        <begin position="33"/>
        <end position="42"/>
    </location>
</feature>
<dbReference type="GeneTree" id="ENSGT00510000047513"/>
<dbReference type="PANTHER" id="PTHR43286:SF1">
    <property type="entry name" value="ENDONUCLEASE III-LIKE PROTEIN 1"/>
    <property type="match status" value="1"/>
</dbReference>
<feature type="compositionally biased region" description="Basic and acidic residues" evidence="14">
    <location>
        <begin position="437"/>
        <end position="454"/>
    </location>
</feature>
<dbReference type="PANTHER" id="PTHR43286">
    <property type="entry name" value="ENDONUCLEASE III-LIKE PROTEIN 1"/>
    <property type="match status" value="1"/>
</dbReference>
<dbReference type="InterPro" id="IPR011257">
    <property type="entry name" value="DNA_glycosylase"/>
</dbReference>
<evidence type="ECO:0000256" key="10">
    <source>
        <dbReference type="ARBA" id="ARBA00023239"/>
    </source>
</evidence>
<dbReference type="EC" id="3.2.2.-" evidence="13"/>
<reference evidence="16" key="2">
    <citation type="submission" date="2025-08" db="UniProtKB">
        <authorList>
            <consortium name="Ensembl"/>
        </authorList>
    </citation>
    <scope>IDENTIFICATION</scope>
</reference>
<reference evidence="16 17" key="1">
    <citation type="submission" date="2020-10" db="EMBL/GenBank/DDBJ databases">
        <title>Pygocentrus nattereri (red-bellied piranha) genome, fPygNat1, primary haplotype.</title>
        <authorList>
            <person name="Myers G."/>
            <person name="Meyer A."/>
            <person name="Karagic N."/>
            <person name="Pippel M."/>
            <person name="Winkler S."/>
            <person name="Tracey A."/>
            <person name="Wood J."/>
            <person name="Formenti G."/>
            <person name="Howe K."/>
            <person name="Fedrigo O."/>
            <person name="Jarvis E.D."/>
        </authorList>
    </citation>
    <scope>NUCLEOTIDE SEQUENCE [LARGE SCALE GENOMIC DNA]</scope>
</reference>
<dbReference type="AlphaFoldDB" id="A0A3B4D5I2"/>
<feature type="compositionally biased region" description="Basic and acidic residues" evidence="14">
    <location>
        <begin position="52"/>
        <end position="78"/>
    </location>
</feature>
<dbReference type="InterPro" id="IPR030841">
    <property type="entry name" value="NTH1"/>
</dbReference>
<dbReference type="CDD" id="cd00056">
    <property type="entry name" value="ENDO3c"/>
    <property type="match status" value="1"/>
</dbReference>
<dbReference type="GO" id="GO:0140078">
    <property type="term" value="F:class I DNA-(apurinic or apyrimidinic site) endonuclease activity"/>
    <property type="evidence" value="ECO:0007669"/>
    <property type="project" value="UniProtKB-EC"/>
</dbReference>
<dbReference type="InterPro" id="IPR023170">
    <property type="entry name" value="HhH_base_excis_C"/>
</dbReference>
<keyword evidence="6" id="KW-0809">Transit peptide</keyword>
<evidence type="ECO:0000313" key="16">
    <source>
        <dbReference type="Ensembl" id="ENSPNAP00000019617.2"/>
    </source>
</evidence>
<feature type="compositionally biased region" description="Basic residues" evidence="14">
    <location>
        <begin position="481"/>
        <end position="491"/>
    </location>
</feature>
<feature type="compositionally biased region" description="Basic and acidic residues" evidence="14">
    <location>
        <begin position="414"/>
        <end position="429"/>
    </location>
</feature>
<keyword evidence="11 13" id="KW-0326">Glycosidase</keyword>
<dbReference type="Pfam" id="PF00633">
    <property type="entry name" value="HHH"/>
    <property type="match status" value="1"/>
</dbReference>
<organism evidence="16 17">
    <name type="scientific">Pygocentrus nattereri</name>
    <name type="common">Red-bellied piranha</name>
    <dbReference type="NCBI Taxonomy" id="42514"/>
    <lineage>
        <taxon>Eukaryota</taxon>
        <taxon>Metazoa</taxon>
        <taxon>Chordata</taxon>
        <taxon>Craniata</taxon>
        <taxon>Vertebrata</taxon>
        <taxon>Euteleostomi</taxon>
        <taxon>Actinopterygii</taxon>
        <taxon>Neopterygii</taxon>
        <taxon>Teleostei</taxon>
        <taxon>Ostariophysi</taxon>
        <taxon>Characiformes</taxon>
        <taxon>Characoidei</taxon>
        <taxon>Pygocentrus</taxon>
    </lineage>
</organism>